<gene>
    <name evidence="3" type="ORF">HCR76_10325</name>
</gene>
<evidence type="ECO:0000313" key="3">
    <source>
        <dbReference type="EMBL" id="QPZ37252.1"/>
    </source>
</evidence>
<evidence type="ECO:0000313" key="4">
    <source>
        <dbReference type="Proteomes" id="UP000662814"/>
    </source>
</evidence>
<feature type="transmembrane region" description="Helical" evidence="2">
    <location>
        <begin position="20"/>
        <end position="40"/>
    </location>
</feature>
<reference evidence="3 4" key="1">
    <citation type="submission" date="2020-12" db="EMBL/GenBank/DDBJ databases">
        <title>Microbacterium sp. HY060.</title>
        <authorList>
            <person name="Zhou J."/>
        </authorList>
    </citation>
    <scope>NUCLEOTIDE SEQUENCE [LARGE SCALE GENOMIC DNA]</scope>
    <source>
        <strain evidence="3 4">HY60</strain>
    </source>
</reference>
<proteinExistence type="predicted"/>
<dbReference type="InterPro" id="IPR021373">
    <property type="entry name" value="DUF2993"/>
</dbReference>
<keyword evidence="2" id="KW-1133">Transmembrane helix</keyword>
<name>A0ABX6YEM3_9MICO</name>
<accession>A0ABX6YEM3</accession>
<evidence type="ECO:0000256" key="2">
    <source>
        <dbReference type="SAM" id="Phobius"/>
    </source>
</evidence>
<keyword evidence="2" id="KW-0472">Membrane</keyword>
<sequence length="262" mass="26852">MTGLPEAQPVLRRSSGRRAALVIVIVVVVIAVIGLVLWLADGLIRGMAQDGVEDALESKLPGNVTADLEVTIDGGLFLPQLIAGTFDNVTVTSDDAEVDGIPFDIIVTAHGVPLDENDTIDETTAVVTGGEDAANALLVLGGADPHLSLGDGTLSYNQSASFLGFTIGYALVTEPQAQGDSVSLAPVDVTVLTDLGNLDVTSFVSNLLGEEPVTVCVASSLPEGISVDGIDVSPETLTVTLSATDMPRNGPDLSSRGSCDAQ</sequence>
<feature type="region of interest" description="Disordered" evidence="1">
    <location>
        <begin position="242"/>
        <end position="262"/>
    </location>
</feature>
<dbReference type="RefSeq" id="WP_166992466.1">
    <property type="nucleotide sequence ID" value="NZ_CP061169.1"/>
</dbReference>
<dbReference type="Proteomes" id="UP000662814">
    <property type="component" value="Chromosome"/>
</dbReference>
<protein>
    <submittedName>
        <fullName evidence="3">DUF2993 domain-containing protein</fullName>
    </submittedName>
</protein>
<dbReference type="EMBL" id="CP061169">
    <property type="protein sequence ID" value="QPZ37252.1"/>
    <property type="molecule type" value="Genomic_DNA"/>
</dbReference>
<keyword evidence="2" id="KW-0812">Transmembrane</keyword>
<evidence type="ECO:0000256" key="1">
    <source>
        <dbReference type="SAM" id="MobiDB-lite"/>
    </source>
</evidence>
<organism evidence="3 4">
    <name type="scientific">Paramicrobacterium chengjingii</name>
    <dbReference type="NCBI Taxonomy" id="2769067"/>
    <lineage>
        <taxon>Bacteria</taxon>
        <taxon>Bacillati</taxon>
        <taxon>Actinomycetota</taxon>
        <taxon>Actinomycetes</taxon>
        <taxon>Micrococcales</taxon>
        <taxon>Microbacteriaceae</taxon>
        <taxon>Paramicrobacterium</taxon>
    </lineage>
</organism>
<dbReference type="Pfam" id="PF11209">
    <property type="entry name" value="LmeA"/>
    <property type="match status" value="1"/>
</dbReference>
<keyword evidence="4" id="KW-1185">Reference proteome</keyword>